<evidence type="ECO:0000313" key="4">
    <source>
        <dbReference type="Proteomes" id="UP001589834"/>
    </source>
</evidence>
<dbReference type="Proteomes" id="UP001589834">
    <property type="component" value="Unassembled WGS sequence"/>
</dbReference>
<keyword evidence="4" id="KW-1185">Reference proteome</keyword>
<comment type="similarity">
    <text evidence="1">Belongs to the ribosome association toxin RatA family.</text>
</comment>
<dbReference type="CDD" id="cd07813">
    <property type="entry name" value="COQ10p_like"/>
    <property type="match status" value="1"/>
</dbReference>
<dbReference type="InterPro" id="IPR044996">
    <property type="entry name" value="COQ10-like"/>
</dbReference>
<evidence type="ECO:0000259" key="2">
    <source>
        <dbReference type="Pfam" id="PF03364"/>
    </source>
</evidence>
<name>A0ABV6PVP1_9BURK</name>
<dbReference type="PANTHER" id="PTHR12901:SF10">
    <property type="entry name" value="COENZYME Q-BINDING PROTEIN COQ10, MITOCHONDRIAL"/>
    <property type="match status" value="1"/>
</dbReference>
<dbReference type="EMBL" id="JBHLTN010000032">
    <property type="protein sequence ID" value="MFC0593876.1"/>
    <property type="molecule type" value="Genomic_DNA"/>
</dbReference>
<dbReference type="InterPro" id="IPR023393">
    <property type="entry name" value="START-like_dom_sf"/>
</dbReference>
<gene>
    <name evidence="3" type="ORF">ACFFGG_15085</name>
</gene>
<evidence type="ECO:0000256" key="1">
    <source>
        <dbReference type="ARBA" id="ARBA00008918"/>
    </source>
</evidence>
<sequence length="149" mass="16747">MKSVHKSVLIWYSPAEMYALVTDVARYPEFLPWCDHARVLSETETGMTAEVGIAFKGVKQSFTTRNEHVPEREVRMHLVDGPFSRLEGDWRFMPVGDGTQRACRIDLKLDYGFSNAVLAAVVGPVFDRIATSMVDAFVKRAEQVYGAAM</sequence>
<protein>
    <submittedName>
        <fullName evidence="3">Type II toxin-antitoxin system RatA family toxin</fullName>
    </submittedName>
</protein>
<reference evidence="3 4" key="1">
    <citation type="submission" date="2024-09" db="EMBL/GenBank/DDBJ databases">
        <authorList>
            <person name="Sun Q."/>
            <person name="Mori K."/>
        </authorList>
    </citation>
    <scope>NUCLEOTIDE SEQUENCE [LARGE SCALE GENOMIC DNA]</scope>
    <source>
        <strain evidence="3 4">NCAIM B.02336</strain>
    </source>
</reference>
<evidence type="ECO:0000313" key="3">
    <source>
        <dbReference type="EMBL" id="MFC0593876.1"/>
    </source>
</evidence>
<accession>A0ABV6PVP1</accession>
<proteinExistence type="inferred from homology"/>
<dbReference type="Pfam" id="PF03364">
    <property type="entry name" value="Polyketide_cyc"/>
    <property type="match status" value="1"/>
</dbReference>
<feature type="domain" description="Coenzyme Q-binding protein COQ10 START" evidence="2">
    <location>
        <begin position="12"/>
        <end position="137"/>
    </location>
</feature>
<dbReference type="PANTHER" id="PTHR12901">
    <property type="entry name" value="SPERM PROTEIN HOMOLOG"/>
    <property type="match status" value="1"/>
</dbReference>
<comment type="caution">
    <text evidence="3">The sequence shown here is derived from an EMBL/GenBank/DDBJ whole genome shotgun (WGS) entry which is preliminary data.</text>
</comment>
<organism evidence="3 4">
    <name type="scientific">Ottowia pentelensis</name>
    <dbReference type="NCBI Taxonomy" id="511108"/>
    <lineage>
        <taxon>Bacteria</taxon>
        <taxon>Pseudomonadati</taxon>
        <taxon>Pseudomonadota</taxon>
        <taxon>Betaproteobacteria</taxon>
        <taxon>Burkholderiales</taxon>
        <taxon>Comamonadaceae</taxon>
        <taxon>Ottowia</taxon>
    </lineage>
</organism>
<dbReference type="InterPro" id="IPR005031">
    <property type="entry name" value="COQ10_START"/>
</dbReference>
<dbReference type="RefSeq" id="WP_377484254.1">
    <property type="nucleotide sequence ID" value="NZ_JBHLTN010000032.1"/>
</dbReference>
<dbReference type="SUPFAM" id="SSF55961">
    <property type="entry name" value="Bet v1-like"/>
    <property type="match status" value="1"/>
</dbReference>
<dbReference type="Gene3D" id="3.30.530.20">
    <property type="match status" value="1"/>
</dbReference>